<dbReference type="InterPro" id="IPR050963">
    <property type="entry name" value="Sirohydro_Cobaltochel/CbiX"/>
</dbReference>
<dbReference type="Pfam" id="PF01903">
    <property type="entry name" value="CbiX"/>
    <property type="match status" value="1"/>
</dbReference>
<dbReference type="PANTHER" id="PTHR33542">
    <property type="entry name" value="SIROHYDROCHLORIN FERROCHELATASE, CHLOROPLASTIC"/>
    <property type="match status" value="1"/>
</dbReference>
<gene>
    <name evidence="3" type="ORF">ACFPOG_28715</name>
</gene>
<evidence type="ECO:0000313" key="4">
    <source>
        <dbReference type="Proteomes" id="UP001596044"/>
    </source>
</evidence>
<organism evidence="3 4">
    <name type="scientific">Paenibacillus aestuarii</name>
    <dbReference type="NCBI Taxonomy" id="516965"/>
    <lineage>
        <taxon>Bacteria</taxon>
        <taxon>Bacillati</taxon>
        <taxon>Bacillota</taxon>
        <taxon>Bacilli</taxon>
        <taxon>Bacillales</taxon>
        <taxon>Paenibacillaceae</taxon>
        <taxon>Paenibacillus</taxon>
    </lineage>
</organism>
<reference evidence="4" key="1">
    <citation type="journal article" date="2019" name="Int. J. Syst. Evol. Microbiol.">
        <title>The Global Catalogue of Microorganisms (GCM) 10K type strain sequencing project: providing services to taxonomists for standard genome sequencing and annotation.</title>
        <authorList>
            <consortium name="The Broad Institute Genomics Platform"/>
            <consortium name="The Broad Institute Genome Sequencing Center for Infectious Disease"/>
            <person name="Wu L."/>
            <person name="Ma J."/>
        </authorList>
    </citation>
    <scope>NUCLEOTIDE SEQUENCE [LARGE SCALE GENOMIC DNA]</scope>
    <source>
        <strain evidence="4">KACC 11904</strain>
    </source>
</reference>
<dbReference type="RefSeq" id="WP_270877687.1">
    <property type="nucleotide sequence ID" value="NZ_JAQFVF010000005.1"/>
</dbReference>
<keyword evidence="4" id="KW-1185">Reference proteome</keyword>
<dbReference type="InterPro" id="IPR002762">
    <property type="entry name" value="CbiX-like"/>
</dbReference>
<evidence type="ECO:0000256" key="1">
    <source>
        <dbReference type="ARBA" id="ARBA00022723"/>
    </source>
</evidence>
<keyword evidence="1" id="KW-0479">Metal-binding</keyword>
<evidence type="ECO:0000313" key="3">
    <source>
        <dbReference type="EMBL" id="MFC5452196.1"/>
    </source>
</evidence>
<protein>
    <submittedName>
        <fullName evidence="3">Sirohydrochlorin chelatase</fullName>
    </submittedName>
</protein>
<comment type="caution">
    <text evidence="3">The sequence shown here is derived from an EMBL/GenBank/DDBJ whole genome shotgun (WGS) entry which is preliminary data.</text>
</comment>
<evidence type="ECO:0000256" key="2">
    <source>
        <dbReference type="ARBA" id="ARBA00023239"/>
    </source>
</evidence>
<keyword evidence="2" id="KW-0456">Lyase</keyword>
<proteinExistence type="predicted"/>
<dbReference type="Gene3D" id="3.40.50.1400">
    <property type="match status" value="2"/>
</dbReference>
<name>A0ABW0KHG5_9BACL</name>
<dbReference type="SUPFAM" id="SSF53800">
    <property type="entry name" value="Chelatase"/>
    <property type="match status" value="1"/>
</dbReference>
<accession>A0ABW0KHG5</accession>
<sequence>MRRYGVLVISHGSRDEGWVQLVEEAVAAVKLPADIPIFSSYLELVAGKLIQDGIDSLEAQGVTDIVVIPLFVSSGSTHVDEISYALGVIEQPRLETDLERFEIQARIHMASPIDDDPVIADILYDKMKDLSVDPSREIVLLIGHGSKEPGFHEQWLEGLEQLALRVQKLGGFAEADVAMLLPDQVPSKLSWWTEQKPGYAVLVAPLFLSEGYFTRKVIPSRMEGFEYRYHGRALLPSPLISQWIEKQIASRITTVNR</sequence>
<dbReference type="CDD" id="cd03416">
    <property type="entry name" value="CbiX_SirB_N"/>
    <property type="match status" value="1"/>
</dbReference>
<dbReference type="EMBL" id="JBHSMJ010000042">
    <property type="protein sequence ID" value="MFC5452196.1"/>
    <property type="molecule type" value="Genomic_DNA"/>
</dbReference>
<dbReference type="PANTHER" id="PTHR33542:SF3">
    <property type="entry name" value="SIROHYDROCHLORIN FERROCHELATASE, CHLOROPLASTIC"/>
    <property type="match status" value="1"/>
</dbReference>
<dbReference type="Proteomes" id="UP001596044">
    <property type="component" value="Unassembled WGS sequence"/>
</dbReference>